<keyword evidence="3 6" id="KW-0158">Chromosome</keyword>
<dbReference type="PROSITE" id="PS51504">
    <property type="entry name" value="H15"/>
    <property type="match status" value="1"/>
</dbReference>
<dbReference type="InterPro" id="IPR005818">
    <property type="entry name" value="Histone_H1/H5_H15"/>
</dbReference>
<evidence type="ECO:0000256" key="6">
    <source>
        <dbReference type="RuleBase" id="RU003894"/>
    </source>
</evidence>
<feature type="compositionally biased region" description="Pro residues" evidence="7">
    <location>
        <begin position="11"/>
        <end position="28"/>
    </location>
</feature>
<evidence type="ECO:0000256" key="2">
    <source>
        <dbReference type="ARBA" id="ARBA00004286"/>
    </source>
</evidence>
<dbReference type="PANTHER" id="PTHR11467">
    <property type="entry name" value="HISTONE H1"/>
    <property type="match status" value="1"/>
</dbReference>
<feature type="region of interest" description="Disordered" evidence="7">
    <location>
        <begin position="137"/>
        <end position="226"/>
    </location>
</feature>
<dbReference type="CDD" id="cd00073">
    <property type="entry name" value="H15"/>
    <property type="match status" value="1"/>
</dbReference>
<dbReference type="GO" id="GO:0005634">
    <property type="term" value="C:nucleus"/>
    <property type="evidence" value="ECO:0007669"/>
    <property type="project" value="UniProtKB-SubCell"/>
</dbReference>
<dbReference type="AlphaFoldDB" id="A0AAW1HPU5"/>
<keyword evidence="4 6" id="KW-0238">DNA-binding</keyword>
<dbReference type="PANTHER" id="PTHR11467:SF36">
    <property type="entry name" value="HISTONE 24-RELATED"/>
    <property type="match status" value="1"/>
</dbReference>
<keyword evidence="10" id="KW-1185">Reference proteome</keyword>
<accession>A0AAW1HPU5</accession>
<feature type="compositionally biased region" description="Basic residues" evidence="7">
    <location>
        <begin position="53"/>
        <end position="65"/>
    </location>
</feature>
<dbReference type="InterPro" id="IPR005819">
    <property type="entry name" value="H1/H5"/>
</dbReference>
<evidence type="ECO:0000256" key="7">
    <source>
        <dbReference type="SAM" id="MobiDB-lite"/>
    </source>
</evidence>
<dbReference type="GO" id="GO:0030527">
    <property type="term" value="F:structural constituent of chromatin"/>
    <property type="evidence" value="ECO:0007669"/>
    <property type="project" value="InterPro"/>
</dbReference>
<feature type="domain" description="H15" evidence="8">
    <location>
        <begin position="66"/>
        <end position="136"/>
    </location>
</feature>
<dbReference type="GO" id="GO:0003690">
    <property type="term" value="F:double-stranded DNA binding"/>
    <property type="evidence" value="ECO:0007669"/>
    <property type="project" value="TreeGrafter"/>
</dbReference>
<evidence type="ECO:0000256" key="4">
    <source>
        <dbReference type="ARBA" id="ARBA00023125"/>
    </source>
</evidence>
<feature type="region of interest" description="Disordered" evidence="7">
    <location>
        <begin position="1"/>
        <end position="70"/>
    </location>
</feature>
<evidence type="ECO:0000313" key="9">
    <source>
        <dbReference type="EMBL" id="KAK9678767.1"/>
    </source>
</evidence>
<keyword evidence="5 6" id="KW-0539">Nucleus</keyword>
<evidence type="ECO:0000313" key="10">
    <source>
        <dbReference type="Proteomes" id="UP001443914"/>
    </source>
</evidence>
<feature type="compositionally biased region" description="Low complexity" evidence="7">
    <location>
        <begin position="140"/>
        <end position="152"/>
    </location>
</feature>
<dbReference type="InterPro" id="IPR036390">
    <property type="entry name" value="WH_DNA-bd_sf"/>
</dbReference>
<dbReference type="SMART" id="SM00526">
    <property type="entry name" value="H15"/>
    <property type="match status" value="1"/>
</dbReference>
<dbReference type="GO" id="GO:0045910">
    <property type="term" value="P:negative regulation of DNA recombination"/>
    <property type="evidence" value="ECO:0007669"/>
    <property type="project" value="TreeGrafter"/>
</dbReference>
<dbReference type="Gene3D" id="1.10.10.10">
    <property type="entry name" value="Winged helix-like DNA-binding domain superfamily/Winged helix DNA-binding domain"/>
    <property type="match status" value="1"/>
</dbReference>
<protein>
    <recommendedName>
        <fullName evidence="8">H15 domain-containing protein</fullName>
    </recommendedName>
</protein>
<proteinExistence type="inferred from homology"/>
<dbReference type="InterPro" id="IPR036388">
    <property type="entry name" value="WH-like_DNA-bd_sf"/>
</dbReference>
<comment type="subcellular location">
    <subcellularLocation>
        <location evidence="2">Chromosome</location>
    </subcellularLocation>
    <subcellularLocation>
        <location evidence="1 6">Nucleus</location>
    </subcellularLocation>
</comment>
<dbReference type="GO" id="GO:0006334">
    <property type="term" value="P:nucleosome assembly"/>
    <property type="evidence" value="ECO:0007669"/>
    <property type="project" value="InterPro"/>
</dbReference>
<dbReference type="GO" id="GO:0000786">
    <property type="term" value="C:nucleosome"/>
    <property type="evidence" value="ECO:0007669"/>
    <property type="project" value="InterPro"/>
</dbReference>
<evidence type="ECO:0000256" key="3">
    <source>
        <dbReference type="ARBA" id="ARBA00022454"/>
    </source>
</evidence>
<feature type="compositionally biased region" description="Basic residues" evidence="7">
    <location>
        <begin position="216"/>
        <end position="226"/>
    </location>
</feature>
<name>A0AAW1HPU5_SAPOF</name>
<dbReference type="Pfam" id="PF00538">
    <property type="entry name" value="Linker_histone"/>
    <property type="match status" value="1"/>
</dbReference>
<organism evidence="9 10">
    <name type="scientific">Saponaria officinalis</name>
    <name type="common">Common soapwort</name>
    <name type="synonym">Lychnis saponaria</name>
    <dbReference type="NCBI Taxonomy" id="3572"/>
    <lineage>
        <taxon>Eukaryota</taxon>
        <taxon>Viridiplantae</taxon>
        <taxon>Streptophyta</taxon>
        <taxon>Embryophyta</taxon>
        <taxon>Tracheophyta</taxon>
        <taxon>Spermatophyta</taxon>
        <taxon>Magnoliopsida</taxon>
        <taxon>eudicotyledons</taxon>
        <taxon>Gunneridae</taxon>
        <taxon>Pentapetalae</taxon>
        <taxon>Caryophyllales</taxon>
        <taxon>Caryophyllaceae</taxon>
        <taxon>Caryophylleae</taxon>
        <taxon>Saponaria</taxon>
    </lineage>
</organism>
<dbReference type="GO" id="GO:0030261">
    <property type="term" value="P:chromosome condensation"/>
    <property type="evidence" value="ECO:0007669"/>
    <property type="project" value="TreeGrafter"/>
</dbReference>
<sequence>MSSTPAEVQAEPPPPSPAALEPHAPPEVPETAVDAPSEQPQVNAVVEKDEKKKQRTPREKKRKTPAHPPYFEMIKEAITALNEKGGSSPYAIAKYMEQNHKHVLPANFRKILGPQLKNSVAKGKLIKIKASFKLSEVVKKSSATKTRAARANAAEKPKEATKKRKKRKSREVSKIENPPAPLPVVPTLGASTRGRRSKRSAPPPKPKQLKSIKLQVAKKAKKVVTA</sequence>
<reference evidence="9" key="1">
    <citation type="submission" date="2024-03" db="EMBL/GenBank/DDBJ databases">
        <title>WGS assembly of Saponaria officinalis var. Norfolk2.</title>
        <authorList>
            <person name="Jenkins J."/>
            <person name="Shu S."/>
            <person name="Grimwood J."/>
            <person name="Barry K."/>
            <person name="Goodstein D."/>
            <person name="Schmutz J."/>
            <person name="Leebens-Mack J."/>
            <person name="Osbourn A."/>
        </authorList>
    </citation>
    <scope>NUCLEOTIDE SEQUENCE [LARGE SCALE GENOMIC DNA]</scope>
    <source>
        <strain evidence="9">JIC</strain>
    </source>
</reference>
<dbReference type="PRINTS" id="PR00624">
    <property type="entry name" value="HISTONEH5"/>
</dbReference>
<dbReference type="Proteomes" id="UP001443914">
    <property type="component" value="Unassembled WGS sequence"/>
</dbReference>
<dbReference type="EMBL" id="JBDFQZ010000011">
    <property type="protein sequence ID" value="KAK9678767.1"/>
    <property type="molecule type" value="Genomic_DNA"/>
</dbReference>
<comment type="caution">
    <text evidence="9">The sequence shown here is derived from an EMBL/GenBank/DDBJ whole genome shotgun (WGS) entry which is preliminary data.</text>
</comment>
<evidence type="ECO:0000256" key="5">
    <source>
        <dbReference type="ARBA" id="ARBA00023242"/>
    </source>
</evidence>
<gene>
    <name evidence="9" type="ORF">RND81_11G231900</name>
</gene>
<comment type="similarity">
    <text evidence="6">Belongs to the histone H1/H5 family.</text>
</comment>
<evidence type="ECO:0000256" key="1">
    <source>
        <dbReference type="ARBA" id="ARBA00004123"/>
    </source>
</evidence>
<feature type="compositionally biased region" description="Low complexity" evidence="7">
    <location>
        <begin position="1"/>
        <end position="10"/>
    </location>
</feature>
<dbReference type="SUPFAM" id="SSF46785">
    <property type="entry name" value="Winged helix' DNA-binding domain"/>
    <property type="match status" value="1"/>
</dbReference>
<evidence type="ECO:0000259" key="8">
    <source>
        <dbReference type="PROSITE" id="PS51504"/>
    </source>
</evidence>
<dbReference type="GO" id="GO:0031492">
    <property type="term" value="F:nucleosomal DNA binding"/>
    <property type="evidence" value="ECO:0007669"/>
    <property type="project" value="TreeGrafter"/>
</dbReference>